<gene>
    <name evidence="2" type="ORF">NCTC11661_00539</name>
</gene>
<feature type="signal peptide" evidence="1">
    <location>
        <begin position="1"/>
        <end position="19"/>
    </location>
</feature>
<dbReference type="RefSeq" id="WP_002686734.1">
    <property type="nucleotide sequence ID" value="NZ_UFTJ01000001.1"/>
</dbReference>
<organism evidence="2 3">
    <name type="scientific">Bergeyella zoohelcum</name>
    <dbReference type="NCBI Taxonomy" id="1015"/>
    <lineage>
        <taxon>Bacteria</taxon>
        <taxon>Pseudomonadati</taxon>
        <taxon>Bacteroidota</taxon>
        <taxon>Flavobacteriia</taxon>
        <taxon>Flavobacteriales</taxon>
        <taxon>Weeksellaceae</taxon>
        <taxon>Bergeyella</taxon>
    </lineage>
</organism>
<evidence type="ECO:0000313" key="2">
    <source>
        <dbReference type="EMBL" id="SSZ46877.1"/>
    </source>
</evidence>
<dbReference type="InterPro" id="IPR005901">
    <property type="entry name" value="GLPGLI"/>
</dbReference>
<dbReference type="EMBL" id="UFTJ01000001">
    <property type="protein sequence ID" value="SSZ46877.1"/>
    <property type="molecule type" value="Genomic_DNA"/>
</dbReference>
<accession>A0A376BZA1</accession>
<feature type="chain" id="PRO_5016944695" evidence="1">
    <location>
        <begin position="20"/>
        <end position="288"/>
    </location>
</feature>
<evidence type="ECO:0000313" key="3">
    <source>
        <dbReference type="Proteomes" id="UP000255515"/>
    </source>
</evidence>
<dbReference type="AlphaFoldDB" id="A0A376BZA1"/>
<reference evidence="2 3" key="1">
    <citation type="submission" date="2018-06" db="EMBL/GenBank/DDBJ databases">
        <authorList>
            <consortium name="Pathogen Informatics"/>
            <person name="Doyle S."/>
        </authorList>
    </citation>
    <scope>NUCLEOTIDE SEQUENCE [LARGE SCALE GENOMIC DNA]</scope>
    <source>
        <strain evidence="2 3">NCTC11661</strain>
    </source>
</reference>
<keyword evidence="1" id="KW-0732">Signal</keyword>
<proteinExistence type="predicted"/>
<evidence type="ECO:0000256" key="1">
    <source>
        <dbReference type="SAM" id="SignalP"/>
    </source>
</evidence>
<dbReference type="NCBIfam" id="TIGR01200">
    <property type="entry name" value="GLPGLI"/>
    <property type="match status" value="1"/>
</dbReference>
<sequence>MRKSIGVFIAILMTSVVFAQQSANRFFYELTFKPKKAEEKREKITTMLDITTEKSIYEDFTMRAQDSIIQQEVEQMKKTGVFKDLTKTVILPKFTYKIVKKYPSMEISVQDNISSKRFSYKSPTKFNWKVDSEKSKIGAYAVQKATTDFGGRQWTAWFTMDIPFQDGPYKFHGLPGLIVKIEDSKKEYSWELKGNENIAKWEELSYAEKIQPRFGMNTSVVEITKEKFDKAYANFKADPLGEFRAYMTPELMKQPLPGTDKTVGDMIKDQEKMAKDFFAAVDNPIEIE</sequence>
<name>A0A376BZA1_9FLAO</name>
<dbReference type="Pfam" id="PF09697">
    <property type="entry name" value="Porph_ging"/>
    <property type="match status" value="1"/>
</dbReference>
<dbReference type="Proteomes" id="UP000255515">
    <property type="component" value="Unassembled WGS sequence"/>
</dbReference>
<protein>
    <submittedName>
        <fullName evidence="2">GLPGLI family protein</fullName>
    </submittedName>
</protein>